<evidence type="ECO:0000313" key="8">
    <source>
        <dbReference type="Proteomes" id="UP000317839"/>
    </source>
</evidence>
<dbReference type="EMBL" id="VIKR01000001">
    <property type="protein sequence ID" value="TQV77234.1"/>
    <property type="molecule type" value="Genomic_DNA"/>
</dbReference>
<protein>
    <submittedName>
        <fullName evidence="7">Tryptophan-rich sensory protein</fullName>
    </submittedName>
</protein>
<dbReference type="InterPro" id="IPR038330">
    <property type="entry name" value="TspO/MBR-related_sf"/>
</dbReference>
<comment type="subcellular location">
    <subcellularLocation>
        <location evidence="1">Membrane</location>
        <topology evidence="1">Multi-pass membrane protein</topology>
    </subcellularLocation>
</comment>
<comment type="similarity">
    <text evidence="2">Belongs to the TspO/BZRP family.</text>
</comment>
<feature type="transmembrane region" description="Helical" evidence="6">
    <location>
        <begin position="53"/>
        <end position="72"/>
    </location>
</feature>
<evidence type="ECO:0000256" key="2">
    <source>
        <dbReference type="ARBA" id="ARBA00007524"/>
    </source>
</evidence>
<dbReference type="AlphaFoldDB" id="A0A545TJ17"/>
<keyword evidence="3 6" id="KW-0812">Transmembrane</keyword>
<proteinExistence type="inferred from homology"/>
<dbReference type="GO" id="GO:0016020">
    <property type="term" value="C:membrane"/>
    <property type="evidence" value="ECO:0007669"/>
    <property type="project" value="UniProtKB-SubCell"/>
</dbReference>
<dbReference type="PANTHER" id="PTHR10057:SF0">
    <property type="entry name" value="TRANSLOCATOR PROTEIN"/>
    <property type="match status" value="1"/>
</dbReference>
<dbReference type="GO" id="GO:0033013">
    <property type="term" value="P:tetrapyrrole metabolic process"/>
    <property type="evidence" value="ECO:0007669"/>
    <property type="project" value="UniProtKB-ARBA"/>
</dbReference>
<evidence type="ECO:0000256" key="6">
    <source>
        <dbReference type="SAM" id="Phobius"/>
    </source>
</evidence>
<evidence type="ECO:0000256" key="4">
    <source>
        <dbReference type="ARBA" id="ARBA00022989"/>
    </source>
</evidence>
<comment type="caution">
    <text evidence="7">The sequence shown here is derived from an EMBL/GenBank/DDBJ whole genome shotgun (WGS) entry which is preliminary data.</text>
</comment>
<name>A0A545TJ17_9GAMM</name>
<evidence type="ECO:0000313" key="7">
    <source>
        <dbReference type="EMBL" id="TQV77234.1"/>
    </source>
</evidence>
<feature type="transmembrane region" description="Helical" evidence="6">
    <location>
        <begin position="78"/>
        <end position="98"/>
    </location>
</feature>
<feature type="transmembrane region" description="Helical" evidence="6">
    <location>
        <begin position="110"/>
        <end position="129"/>
    </location>
</feature>
<dbReference type="OrthoDB" id="9795496at2"/>
<reference evidence="7 8" key="1">
    <citation type="submission" date="2019-06" db="EMBL/GenBank/DDBJ databases">
        <title>Draft genome of Aliikangiella marina GYP-15.</title>
        <authorList>
            <person name="Wang G."/>
        </authorList>
    </citation>
    <scope>NUCLEOTIDE SEQUENCE [LARGE SCALE GENOMIC DNA]</scope>
    <source>
        <strain evidence="7 8">GYP-15</strain>
    </source>
</reference>
<dbReference type="Proteomes" id="UP000317839">
    <property type="component" value="Unassembled WGS sequence"/>
</dbReference>
<evidence type="ECO:0000256" key="1">
    <source>
        <dbReference type="ARBA" id="ARBA00004141"/>
    </source>
</evidence>
<keyword evidence="8" id="KW-1185">Reference proteome</keyword>
<gene>
    <name evidence="7" type="ORF">FLL45_04620</name>
</gene>
<feature type="transmembrane region" description="Helical" evidence="6">
    <location>
        <begin position="20"/>
        <end position="41"/>
    </location>
</feature>
<organism evidence="7 8">
    <name type="scientific">Aliikangiella marina</name>
    <dbReference type="NCBI Taxonomy" id="1712262"/>
    <lineage>
        <taxon>Bacteria</taxon>
        <taxon>Pseudomonadati</taxon>
        <taxon>Pseudomonadota</taxon>
        <taxon>Gammaproteobacteria</taxon>
        <taxon>Oceanospirillales</taxon>
        <taxon>Pleioneaceae</taxon>
        <taxon>Aliikangiella</taxon>
    </lineage>
</organism>
<dbReference type="CDD" id="cd15904">
    <property type="entry name" value="TSPO_MBR"/>
    <property type="match status" value="1"/>
</dbReference>
<keyword evidence="4 6" id="KW-1133">Transmembrane helix</keyword>
<accession>A0A545TJ17</accession>
<sequence>MSFMDWYNTLEKPSWTPDPSFIGTMWSILYPIIIVSFAYVFIQAFRGKFPKKVAIPFAINLVANVIFTPIQFGLRNLTLASIDILVIWGTIVWMILAIWKHNRYVAVAQIPYLMWVSVATVLQLSINIMNF</sequence>
<evidence type="ECO:0000256" key="3">
    <source>
        <dbReference type="ARBA" id="ARBA00022692"/>
    </source>
</evidence>
<dbReference type="PIRSF" id="PIRSF005859">
    <property type="entry name" value="PBR"/>
    <property type="match status" value="1"/>
</dbReference>
<dbReference type="Gene3D" id="1.20.1260.100">
    <property type="entry name" value="TspO/MBR protein"/>
    <property type="match status" value="1"/>
</dbReference>
<evidence type="ECO:0000256" key="5">
    <source>
        <dbReference type="ARBA" id="ARBA00023136"/>
    </source>
</evidence>
<keyword evidence="5 6" id="KW-0472">Membrane</keyword>
<dbReference type="InterPro" id="IPR004307">
    <property type="entry name" value="TspO_MBR"/>
</dbReference>
<dbReference type="FunFam" id="1.20.1260.100:FF:000001">
    <property type="entry name" value="translocator protein 2"/>
    <property type="match status" value="1"/>
</dbReference>
<dbReference type="Pfam" id="PF03073">
    <property type="entry name" value="TspO_MBR"/>
    <property type="match status" value="1"/>
</dbReference>
<dbReference type="PANTHER" id="PTHR10057">
    <property type="entry name" value="PERIPHERAL-TYPE BENZODIAZEPINE RECEPTOR"/>
    <property type="match status" value="1"/>
</dbReference>